<dbReference type="AlphaFoldDB" id="A0A8J5IES1"/>
<proteinExistence type="predicted"/>
<evidence type="ECO:0000313" key="2">
    <source>
        <dbReference type="Proteomes" id="UP000709295"/>
    </source>
</evidence>
<reference evidence="1" key="1">
    <citation type="submission" date="2021-01" db="EMBL/GenBank/DDBJ databases">
        <title>Phytophthora aleatoria, a newly-described species from Pinus radiata is distinct from Phytophthora cactorum isolates based on comparative genomics.</title>
        <authorList>
            <person name="Mcdougal R."/>
            <person name="Panda P."/>
            <person name="Williams N."/>
            <person name="Studholme D.J."/>
        </authorList>
    </citation>
    <scope>NUCLEOTIDE SEQUENCE</scope>
    <source>
        <strain evidence="1">NZFS 4037</strain>
    </source>
</reference>
<accession>A0A8J5IES1</accession>
<sequence>MLPSIAVYRLSSDSTAIIARLVTVEEGHIRVARLLLHKQHASPEALNDLIKHASAKHHHHVVAFLLEKKNRRLR</sequence>
<name>A0A8J5IES1_9STRA</name>
<organism evidence="1 2">
    <name type="scientific">Phytophthora aleatoria</name>
    <dbReference type="NCBI Taxonomy" id="2496075"/>
    <lineage>
        <taxon>Eukaryota</taxon>
        <taxon>Sar</taxon>
        <taxon>Stramenopiles</taxon>
        <taxon>Oomycota</taxon>
        <taxon>Peronosporomycetes</taxon>
        <taxon>Peronosporales</taxon>
        <taxon>Peronosporaceae</taxon>
        <taxon>Phytophthora</taxon>
    </lineage>
</organism>
<gene>
    <name evidence="1" type="ORF">JG688_00012749</name>
</gene>
<protein>
    <submittedName>
        <fullName evidence="1">Uncharacterized protein</fullName>
    </submittedName>
</protein>
<comment type="caution">
    <text evidence="1">The sequence shown here is derived from an EMBL/GenBank/DDBJ whole genome shotgun (WGS) entry which is preliminary data.</text>
</comment>
<evidence type="ECO:0000313" key="1">
    <source>
        <dbReference type="EMBL" id="KAG6953599.1"/>
    </source>
</evidence>
<dbReference type="Proteomes" id="UP000709295">
    <property type="component" value="Unassembled WGS sequence"/>
</dbReference>
<dbReference type="EMBL" id="JAENGY010001012">
    <property type="protein sequence ID" value="KAG6953599.1"/>
    <property type="molecule type" value="Genomic_DNA"/>
</dbReference>
<keyword evidence="2" id="KW-1185">Reference proteome</keyword>